<proteinExistence type="predicted"/>
<dbReference type="Proteomes" id="UP000326757">
    <property type="component" value="Unassembled WGS sequence"/>
</dbReference>
<dbReference type="EMBL" id="VIGI01000001">
    <property type="protein sequence ID" value="KAB8304835.1"/>
    <property type="molecule type" value="Genomic_DNA"/>
</dbReference>
<dbReference type="Pfam" id="PF00583">
    <property type="entry name" value="Acetyltransf_1"/>
    <property type="match status" value="1"/>
</dbReference>
<dbReference type="InterPro" id="IPR000182">
    <property type="entry name" value="GNAT_dom"/>
</dbReference>
<evidence type="ECO:0000259" key="1">
    <source>
        <dbReference type="Pfam" id="PF00583"/>
    </source>
</evidence>
<evidence type="ECO:0000313" key="3">
    <source>
        <dbReference type="Proteomes" id="UP000326757"/>
    </source>
</evidence>
<protein>
    <recommendedName>
        <fullName evidence="1">N-acetyltransferase domain-containing protein</fullName>
    </recommendedName>
</protein>
<evidence type="ECO:0000313" key="2">
    <source>
        <dbReference type="EMBL" id="KAB8304835.1"/>
    </source>
</evidence>
<reference evidence="2 3" key="1">
    <citation type="submission" date="2019-06" db="EMBL/GenBank/DDBJ databases">
        <title>Genome Sequence of the Brown Rot Fungal Pathogen Monilinia laxa.</title>
        <authorList>
            <person name="De Miccolis Angelini R.M."/>
            <person name="Landi L."/>
            <person name="Abate D."/>
            <person name="Pollastro S."/>
            <person name="Romanazzi G."/>
            <person name="Faretra F."/>
        </authorList>
    </citation>
    <scope>NUCLEOTIDE SEQUENCE [LARGE SCALE GENOMIC DNA]</scope>
    <source>
        <strain evidence="2 3">Mlax316</strain>
    </source>
</reference>
<comment type="caution">
    <text evidence="2">The sequence shown here is derived from an EMBL/GenBank/DDBJ whole genome shotgun (WGS) entry which is preliminary data.</text>
</comment>
<accession>A0A5N6KMB4</accession>
<dbReference type="OrthoDB" id="2326446at2759"/>
<dbReference type="SUPFAM" id="SSF55729">
    <property type="entry name" value="Acyl-CoA N-acyltransferases (Nat)"/>
    <property type="match status" value="1"/>
</dbReference>
<keyword evidence="3" id="KW-1185">Reference proteome</keyword>
<dbReference type="AlphaFoldDB" id="A0A5N6KMB4"/>
<feature type="domain" description="N-acetyltransferase" evidence="1">
    <location>
        <begin position="110"/>
        <end position="167"/>
    </location>
</feature>
<dbReference type="GO" id="GO:0016747">
    <property type="term" value="F:acyltransferase activity, transferring groups other than amino-acyl groups"/>
    <property type="evidence" value="ECO:0007669"/>
    <property type="project" value="InterPro"/>
</dbReference>
<name>A0A5N6KMB4_MONLA</name>
<dbReference type="CDD" id="cd04301">
    <property type="entry name" value="NAT_SF"/>
    <property type="match status" value="1"/>
</dbReference>
<gene>
    <name evidence="2" type="ORF">EYC80_004173</name>
</gene>
<sequence length="281" mass="32070">MGCVNPTDSSKPQIVLIPWDPNSLDHVERLIQQRISCGWDHEHVESWRKVQESGKLNNQWIVFADSDPDKDAKLLKHTEMYPQEKEPLVDSAISFWGKPRDIPSPQRTFTPIGHICLGLPSENYLNLGYVPKTGFYWISNFYVSRALQGTGLGKTAMDTVENLAISKPLYAKTLGMNAIKKFDPEGEEKYKALDLIIPPFSNQEWYERRGYKAYKDVEKLFGPRVDPAGKSCDELNRRFRQPWIAIIIKLTLSLPIATPLELILVAVQMLVLHIEAFTSNE</sequence>
<organism evidence="2 3">
    <name type="scientific">Monilinia laxa</name>
    <name type="common">Brown rot fungus</name>
    <name type="synonym">Sclerotinia laxa</name>
    <dbReference type="NCBI Taxonomy" id="61186"/>
    <lineage>
        <taxon>Eukaryota</taxon>
        <taxon>Fungi</taxon>
        <taxon>Dikarya</taxon>
        <taxon>Ascomycota</taxon>
        <taxon>Pezizomycotina</taxon>
        <taxon>Leotiomycetes</taxon>
        <taxon>Helotiales</taxon>
        <taxon>Sclerotiniaceae</taxon>
        <taxon>Monilinia</taxon>
    </lineage>
</organism>
<dbReference type="InterPro" id="IPR016181">
    <property type="entry name" value="Acyl_CoA_acyltransferase"/>
</dbReference>
<dbReference type="Gene3D" id="3.40.630.30">
    <property type="match status" value="1"/>
</dbReference>